<evidence type="ECO:0000256" key="1">
    <source>
        <dbReference type="ARBA" id="ARBA00008175"/>
    </source>
</evidence>
<dbReference type="Proteomes" id="UP001385951">
    <property type="component" value="Unassembled WGS sequence"/>
</dbReference>
<dbReference type="Gene3D" id="1.10.260.100">
    <property type="match status" value="1"/>
</dbReference>
<dbReference type="AlphaFoldDB" id="A0AAW0FXU6"/>
<comment type="caution">
    <text evidence="7">The sequence shown here is derived from an EMBL/GenBank/DDBJ whole genome shotgun (WGS) entry which is preliminary data.</text>
</comment>
<dbReference type="InterPro" id="IPR032374">
    <property type="entry name" value="SGTA_dimer"/>
</dbReference>
<dbReference type="GO" id="GO:0006620">
    <property type="term" value="P:post-translational protein targeting to endoplasmic reticulum membrane"/>
    <property type="evidence" value="ECO:0007669"/>
    <property type="project" value="TreeGrafter"/>
</dbReference>
<dbReference type="PANTHER" id="PTHR45831">
    <property type="entry name" value="LD24721P"/>
    <property type="match status" value="1"/>
</dbReference>
<keyword evidence="8" id="KW-1185">Reference proteome</keyword>
<keyword evidence="2" id="KW-0677">Repeat</keyword>
<feature type="region of interest" description="Disordered" evidence="5">
    <location>
        <begin position="212"/>
        <end position="251"/>
    </location>
</feature>
<dbReference type="GO" id="GO:0016020">
    <property type="term" value="C:membrane"/>
    <property type="evidence" value="ECO:0007669"/>
    <property type="project" value="TreeGrafter"/>
</dbReference>
<dbReference type="GO" id="GO:0060090">
    <property type="term" value="F:molecular adaptor activity"/>
    <property type="evidence" value="ECO:0007669"/>
    <property type="project" value="TreeGrafter"/>
</dbReference>
<dbReference type="SUPFAM" id="SSF48452">
    <property type="entry name" value="TPR-like"/>
    <property type="match status" value="1"/>
</dbReference>
<evidence type="ECO:0000259" key="6">
    <source>
        <dbReference type="Pfam" id="PF16546"/>
    </source>
</evidence>
<dbReference type="PANTHER" id="PTHR45831:SF2">
    <property type="entry name" value="LD24721P"/>
    <property type="match status" value="1"/>
</dbReference>
<feature type="compositionally biased region" description="Polar residues" evidence="5">
    <location>
        <begin position="222"/>
        <end position="231"/>
    </location>
</feature>
<dbReference type="FunFam" id="1.10.260.100:FF:000011">
    <property type="entry name" value="TPR Domain containing protein"/>
    <property type="match status" value="1"/>
</dbReference>
<evidence type="ECO:0000256" key="5">
    <source>
        <dbReference type="SAM" id="MobiDB-lite"/>
    </source>
</evidence>
<feature type="compositionally biased region" description="Polar residues" evidence="5">
    <location>
        <begin position="339"/>
        <end position="350"/>
    </location>
</feature>
<feature type="repeat" description="TPR" evidence="4">
    <location>
        <begin position="166"/>
        <end position="199"/>
    </location>
</feature>
<evidence type="ECO:0000256" key="4">
    <source>
        <dbReference type="PROSITE-ProRule" id="PRU00339"/>
    </source>
</evidence>
<protein>
    <recommendedName>
        <fullName evidence="6">SGTA homodimerisation domain-containing protein</fullName>
    </recommendedName>
</protein>
<organism evidence="7 8">
    <name type="scientific">Cerrena zonata</name>
    <dbReference type="NCBI Taxonomy" id="2478898"/>
    <lineage>
        <taxon>Eukaryota</taxon>
        <taxon>Fungi</taxon>
        <taxon>Dikarya</taxon>
        <taxon>Basidiomycota</taxon>
        <taxon>Agaricomycotina</taxon>
        <taxon>Agaricomycetes</taxon>
        <taxon>Polyporales</taxon>
        <taxon>Cerrenaceae</taxon>
        <taxon>Cerrena</taxon>
    </lineage>
</organism>
<dbReference type="GO" id="GO:0072380">
    <property type="term" value="C:TRC complex"/>
    <property type="evidence" value="ECO:0007669"/>
    <property type="project" value="TreeGrafter"/>
</dbReference>
<dbReference type="Gene3D" id="1.25.40.10">
    <property type="entry name" value="Tetratricopeptide repeat domain"/>
    <property type="match status" value="1"/>
</dbReference>
<reference evidence="7 8" key="1">
    <citation type="submission" date="2022-09" db="EMBL/GenBank/DDBJ databases">
        <authorList>
            <person name="Palmer J.M."/>
        </authorList>
    </citation>
    <scope>NUCLEOTIDE SEQUENCE [LARGE SCALE GENOMIC DNA]</scope>
    <source>
        <strain evidence="7 8">DSM 7382</strain>
    </source>
</reference>
<dbReference type="EMBL" id="JASBNA010000027">
    <property type="protein sequence ID" value="KAK7684122.1"/>
    <property type="molecule type" value="Genomic_DNA"/>
</dbReference>
<feature type="compositionally biased region" description="Gly residues" evidence="5">
    <location>
        <begin position="353"/>
        <end position="367"/>
    </location>
</feature>
<evidence type="ECO:0000256" key="2">
    <source>
        <dbReference type="ARBA" id="ARBA00022737"/>
    </source>
</evidence>
<dbReference type="Pfam" id="PF16546">
    <property type="entry name" value="SGTA_dimer"/>
    <property type="match status" value="1"/>
</dbReference>
<evidence type="ECO:0000313" key="8">
    <source>
        <dbReference type="Proteomes" id="UP001385951"/>
    </source>
</evidence>
<feature type="region of interest" description="Disordered" evidence="5">
    <location>
        <begin position="308"/>
        <end position="367"/>
    </location>
</feature>
<comment type="similarity">
    <text evidence="1">Belongs to the SGT family.</text>
</comment>
<dbReference type="InterPro" id="IPR047150">
    <property type="entry name" value="SGT"/>
</dbReference>
<feature type="compositionally biased region" description="Gly residues" evidence="5">
    <location>
        <begin position="311"/>
        <end position="334"/>
    </location>
</feature>
<keyword evidence="3 4" id="KW-0802">TPR repeat</keyword>
<accession>A0AAW0FXU6</accession>
<dbReference type="Gene3D" id="1.20.5.420">
    <property type="entry name" value="Immunoglobulin FC, subunit C"/>
    <property type="match status" value="1"/>
</dbReference>
<dbReference type="PROSITE" id="PS50005">
    <property type="entry name" value="TPR"/>
    <property type="match status" value="2"/>
</dbReference>
<dbReference type="InterPro" id="IPR019734">
    <property type="entry name" value="TPR_rpt"/>
</dbReference>
<dbReference type="SMART" id="SM00028">
    <property type="entry name" value="TPR"/>
    <property type="match status" value="3"/>
</dbReference>
<dbReference type="FunFam" id="1.25.40.10:FF:000207">
    <property type="entry name" value="Small glutamine-rich tetratricopeptide repeat-containing protein"/>
    <property type="match status" value="1"/>
</dbReference>
<name>A0AAW0FXU6_9APHY</name>
<dbReference type="Pfam" id="PF13181">
    <property type="entry name" value="TPR_8"/>
    <property type="match status" value="1"/>
</dbReference>
<feature type="repeat" description="TPR" evidence="4">
    <location>
        <begin position="132"/>
        <end position="165"/>
    </location>
</feature>
<sequence length="367" mass="38021">MSVSNKDISLSIINFLRTAVAEKQIAEDFADSIDVAIDCIADAFEVNKDDDSKVLESKFKGKSLSDLVKGLLESSPSGSSAAPAAASKEIDAETKAKADQLKVEGNRAMAAKQFPEAIAKYTEAIELDSTNVVYLSNRAAAHSSSAQHEKAVEDAEKAITLDPSFSKAYSRLGLARYALGDAKGAMDAYKKGLDVEGDGKSDAMKRGYETAKRRVEEELESSIPQNDVASTSNSENSNEQSARGAGAGAGAGGMPDFSSMFGGGAGGMPNFSELMNNPQIMQAAQQMMQNPGALQGLMNNPSIRQMAQSMGLGGNAGGEQGEQGGEQGGQGGGPDLSELLNNPMLQNLASQFGGAGARGGNNGSNGN</sequence>
<evidence type="ECO:0000256" key="3">
    <source>
        <dbReference type="ARBA" id="ARBA00022803"/>
    </source>
</evidence>
<dbReference type="InterPro" id="IPR011990">
    <property type="entry name" value="TPR-like_helical_dom_sf"/>
</dbReference>
<feature type="domain" description="SGTA homodimerisation" evidence="6">
    <location>
        <begin position="4"/>
        <end position="68"/>
    </location>
</feature>
<evidence type="ECO:0000313" key="7">
    <source>
        <dbReference type="EMBL" id="KAK7684122.1"/>
    </source>
</evidence>
<gene>
    <name evidence="7" type="ORF">QCA50_012766</name>
</gene>
<proteinExistence type="inferred from homology"/>